<dbReference type="PROSITE" id="PS51063">
    <property type="entry name" value="HTH_CRP_2"/>
    <property type="match status" value="1"/>
</dbReference>
<evidence type="ECO:0000259" key="4">
    <source>
        <dbReference type="PROSITE" id="PS50042"/>
    </source>
</evidence>
<dbReference type="GO" id="GO:0003700">
    <property type="term" value="F:DNA-binding transcription factor activity"/>
    <property type="evidence" value="ECO:0007669"/>
    <property type="project" value="TreeGrafter"/>
</dbReference>
<dbReference type="PANTHER" id="PTHR24567:SF68">
    <property type="entry name" value="DNA-BINDING TRANSCRIPTIONAL DUAL REGULATOR CRP"/>
    <property type="match status" value="1"/>
</dbReference>
<keyword evidence="7" id="KW-1185">Reference proteome</keyword>
<dbReference type="InterPro" id="IPR036390">
    <property type="entry name" value="WH_DNA-bd_sf"/>
</dbReference>
<reference evidence="6 7" key="1">
    <citation type="submission" date="2019-12" db="EMBL/GenBank/DDBJ databases">
        <title>Whole genome shotgun sequence of Streptomyces tubercidicus NBRC 13090.</title>
        <authorList>
            <person name="Ichikawa N."/>
            <person name="Kimura A."/>
            <person name="Kitahashi Y."/>
            <person name="Komaki H."/>
            <person name="Tamura T."/>
        </authorList>
    </citation>
    <scope>NUCLEOTIDE SEQUENCE [LARGE SCALE GENOMIC DNA]</scope>
    <source>
        <strain evidence="6 7">NBRC 13090</strain>
    </source>
</reference>
<evidence type="ECO:0000256" key="1">
    <source>
        <dbReference type="ARBA" id="ARBA00023015"/>
    </source>
</evidence>
<keyword evidence="1" id="KW-0805">Transcription regulation</keyword>
<dbReference type="GO" id="GO:0003677">
    <property type="term" value="F:DNA binding"/>
    <property type="evidence" value="ECO:0007669"/>
    <property type="project" value="UniProtKB-KW"/>
</dbReference>
<evidence type="ECO:0000256" key="2">
    <source>
        <dbReference type="ARBA" id="ARBA00023125"/>
    </source>
</evidence>
<accession>A0A640UHP3</accession>
<dbReference type="InterPro" id="IPR018490">
    <property type="entry name" value="cNMP-bd_dom_sf"/>
</dbReference>
<evidence type="ECO:0000256" key="3">
    <source>
        <dbReference type="ARBA" id="ARBA00023163"/>
    </source>
</evidence>
<dbReference type="SMART" id="SM00100">
    <property type="entry name" value="cNMP"/>
    <property type="match status" value="1"/>
</dbReference>
<evidence type="ECO:0000259" key="5">
    <source>
        <dbReference type="PROSITE" id="PS51063"/>
    </source>
</evidence>
<dbReference type="Pfam" id="PF13545">
    <property type="entry name" value="HTH_Crp_2"/>
    <property type="match status" value="1"/>
</dbReference>
<keyword evidence="3" id="KW-0804">Transcription</keyword>
<dbReference type="InterPro" id="IPR012318">
    <property type="entry name" value="HTH_CRP"/>
</dbReference>
<dbReference type="GO" id="GO:0005829">
    <property type="term" value="C:cytosol"/>
    <property type="evidence" value="ECO:0007669"/>
    <property type="project" value="TreeGrafter"/>
</dbReference>
<dbReference type="PANTHER" id="PTHR24567">
    <property type="entry name" value="CRP FAMILY TRANSCRIPTIONAL REGULATORY PROTEIN"/>
    <property type="match status" value="1"/>
</dbReference>
<dbReference type="InterPro" id="IPR036388">
    <property type="entry name" value="WH-like_DNA-bd_sf"/>
</dbReference>
<dbReference type="PROSITE" id="PS50042">
    <property type="entry name" value="CNMP_BINDING_3"/>
    <property type="match status" value="1"/>
</dbReference>
<dbReference type="CDD" id="cd00038">
    <property type="entry name" value="CAP_ED"/>
    <property type="match status" value="1"/>
</dbReference>
<dbReference type="SUPFAM" id="SSF51206">
    <property type="entry name" value="cAMP-binding domain-like"/>
    <property type="match status" value="1"/>
</dbReference>
<dbReference type="InterPro" id="IPR050397">
    <property type="entry name" value="Env_Response_Regulators"/>
</dbReference>
<feature type="domain" description="HTH crp-type" evidence="5">
    <location>
        <begin position="141"/>
        <end position="206"/>
    </location>
</feature>
<dbReference type="Gene3D" id="2.60.120.10">
    <property type="entry name" value="Jelly Rolls"/>
    <property type="match status" value="1"/>
</dbReference>
<dbReference type="Proteomes" id="UP000431826">
    <property type="component" value="Unassembled WGS sequence"/>
</dbReference>
<proteinExistence type="predicted"/>
<dbReference type="OrthoDB" id="41390at2"/>
<protein>
    <submittedName>
        <fullName evidence="6">Crp/Fnr family transcriptional regulator</fullName>
    </submittedName>
</protein>
<feature type="domain" description="Cyclic nucleotide-binding" evidence="4">
    <location>
        <begin position="12"/>
        <end position="115"/>
    </location>
</feature>
<dbReference type="AlphaFoldDB" id="A0A640UHP3"/>
<sequence length="233" mass="25829">MSKQRCFSTALILRDLVPAEAWEELTRFPGRHHLAGETLLRQGDSGTHVLAILRGMVKVVRTDADGKERLLAFRGPGEVLGEMAVQVDGARLASVRAISECEVSVVPAEAFRRFVTQHDLANQLAAHAVSRLREQTQTCEGDVDRRLAAALLRLIAVSGVRSFSLTREELGQHIGVSRCSITKVLERFGEQRVQAGRLYIEVIDEQYLHHVLARDTTRRVGHDALIGRPGPRS</sequence>
<dbReference type="SUPFAM" id="SSF46785">
    <property type="entry name" value="Winged helix' DNA-binding domain"/>
    <property type="match status" value="1"/>
</dbReference>
<organism evidence="6 7">
    <name type="scientific">Streptomyces tubercidicus</name>
    <dbReference type="NCBI Taxonomy" id="47759"/>
    <lineage>
        <taxon>Bacteria</taxon>
        <taxon>Bacillati</taxon>
        <taxon>Actinomycetota</taxon>
        <taxon>Actinomycetes</taxon>
        <taxon>Kitasatosporales</taxon>
        <taxon>Streptomycetaceae</taxon>
        <taxon>Streptomyces</taxon>
    </lineage>
</organism>
<dbReference type="GeneID" id="96281451"/>
<gene>
    <name evidence="6" type="primary">fnr_1</name>
    <name evidence="6" type="ORF">Stube_02410</name>
</gene>
<dbReference type="InterPro" id="IPR014710">
    <property type="entry name" value="RmlC-like_jellyroll"/>
</dbReference>
<dbReference type="RefSeq" id="WP_159742064.1">
    <property type="nucleotide sequence ID" value="NZ_BLIR01000001.1"/>
</dbReference>
<evidence type="ECO:0000313" key="6">
    <source>
        <dbReference type="EMBL" id="GFE35568.1"/>
    </source>
</evidence>
<dbReference type="Gene3D" id="1.10.10.10">
    <property type="entry name" value="Winged helix-like DNA-binding domain superfamily/Winged helix DNA-binding domain"/>
    <property type="match status" value="1"/>
</dbReference>
<dbReference type="EMBL" id="BLIR01000001">
    <property type="protein sequence ID" value="GFE35568.1"/>
    <property type="molecule type" value="Genomic_DNA"/>
</dbReference>
<comment type="caution">
    <text evidence="6">The sequence shown here is derived from an EMBL/GenBank/DDBJ whole genome shotgun (WGS) entry which is preliminary data.</text>
</comment>
<keyword evidence="2" id="KW-0238">DNA-binding</keyword>
<evidence type="ECO:0000313" key="7">
    <source>
        <dbReference type="Proteomes" id="UP000431826"/>
    </source>
</evidence>
<name>A0A640UHP3_9ACTN</name>
<dbReference type="InterPro" id="IPR000595">
    <property type="entry name" value="cNMP-bd_dom"/>
</dbReference>
<dbReference type="Pfam" id="PF00027">
    <property type="entry name" value="cNMP_binding"/>
    <property type="match status" value="1"/>
</dbReference>